<accession>A0A9X0CVS2</accession>
<evidence type="ECO:0000259" key="3">
    <source>
        <dbReference type="Pfam" id="PF00685"/>
    </source>
</evidence>
<dbReference type="EMBL" id="MU826371">
    <property type="protein sequence ID" value="KAJ7377862.1"/>
    <property type="molecule type" value="Genomic_DNA"/>
</dbReference>
<dbReference type="AlphaFoldDB" id="A0A9X0CVS2"/>
<evidence type="ECO:0000256" key="2">
    <source>
        <dbReference type="ARBA" id="ARBA00022679"/>
    </source>
</evidence>
<dbReference type="PANTHER" id="PTHR11783">
    <property type="entry name" value="SULFOTRANSFERASE SULT"/>
    <property type="match status" value="1"/>
</dbReference>
<dbReference type="Pfam" id="PF00685">
    <property type="entry name" value="Sulfotransfer_1"/>
    <property type="match status" value="1"/>
</dbReference>
<feature type="domain" description="Sulfotransferase" evidence="3">
    <location>
        <begin position="10"/>
        <end position="132"/>
    </location>
</feature>
<dbReference type="GO" id="GO:0008146">
    <property type="term" value="F:sulfotransferase activity"/>
    <property type="evidence" value="ECO:0007669"/>
    <property type="project" value="InterPro"/>
</dbReference>
<comment type="similarity">
    <text evidence="1">Belongs to the sulfotransferase 1 family.</text>
</comment>
<dbReference type="InterPro" id="IPR027417">
    <property type="entry name" value="P-loop_NTPase"/>
</dbReference>
<dbReference type="SUPFAM" id="SSF52540">
    <property type="entry name" value="P-loop containing nucleoside triphosphate hydrolases"/>
    <property type="match status" value="1"/>
</dbReference>
<keyword evidence="5" id="KW-1185">Reference proteome</keyword>
<dbReference type="OrthoDB" id="205623at2759"/>
<name>A0A9X0CVS2_9CNID</name>
<reference evidence="4" key="1">
    <citation type="submission" date="2023-01" db="EMBL/GenBank/DDBJ databases">
        <title>Genome assembly of the deep-sea coral Lophelia pertusa.</title>
        <authorList>
            <person name="Herrera S."/>
            <person name="Cordes E."/>
        </authorList>
    </citation>
    <scope>NUCLEOTIDE SEQUENCE</scope>
    <source>
        <strain evidence="4">USNM1676648</strain>
        <tissue evidence="4">Polyp</tissue>
    </source>
</reference>
<organism evidence="4 5">
    <name type="scientific">Desmophyllum pertusum</name>
    <dbReference type="NCBI Taxonomy" id="174260"/>
    <lineage>
        <taxon>Eukaryota</taxon>
        <taxon>Metazoa</taxon>
        <taxon>Cnidaria</taxon>
        <taxon>Anthozoa</taxon>
        <taxon>Hexacorallia</taxon>
        <taxon>Scleractinia</taxon>
        <taxon>Caryophylliina</taxon>
        <taxon>Caryophylliidae</taxon>
        <taxon>Desmophyllum</taxon>
    </lineage>
</organism>
<evidence type="ECO:0000256" key="1">
    <source>
        <dbReference type="ARBA" id="ARBA00005771"/>
    </source>
</evidence>
<protein>
    <recommendedName>
        <fullName evidence="3">Sulfotransferase domain-containing protein</fullName>
    </recommendedName>
</protein>
<sequence length="136" mass="15747">MGHGNSLQSCFVEGKGAFGLWSDHVLPWWEHKDEAHILFLKYEDLKKDLCSNVRRISEFLEKPLSDEMIAKISHQCTFAEMKKNSDSFKISVYATKPSLLRKGEVGGWKSHFSEELNRAFDEQFMEKLKDTGLNFD</sequence>
<dbReference type="Gene3D" id="3.40.50.300">
    <property type="entry name" value="P-loop containing nucleotide triphosphate hydrolases"/>
    <property type="match status" value="1"/>
</dbReference>
<comment type="caution">
    <text evidence="4">The sequence shown here is derived from an EMBL/GenBank/DDBJ whole genome shotgun (WGS) entry which is preliminary data.</text>
</comment>
<proteinExistence type="inferred from homology"/>
<evidence type="ECO:0000313" key="4">
    <source>
        <dbReference type="EMBL" id="KAJ7377862.1"/>
    </source>
</evidence>
<dbReference type="InterPro" id="IPR000863">
    <property type="entry name" value="Sulfotransferase_dom"/>
</dbReference>
<dbReference type="Proteomes" id="UP001163046">
    <property type="component" value="Unassembled WGS sequence"/>
</dbReference>
<keyword evidence="2" id="KW-0808">Transferase</keyword>
<gene>
    <name evidence="4" type="ORF">OS493_025756</name>
</gene>
<evidence type="ECO:0000313" key="5">
    <source>
        <dbReference type="Proteomes" id="UP001163046"/>
    </source>
</evidence>